<keyword evidence="9" id="KW-1133">Transmembrane helix</keyword>
<keyword evidence="5" id="KW-0808">Transferase</keyword>
<dbReference type="InterPro" id="IPR050351">
    <property type="entry name" value="BphY/WalK/GraS-like"/>
</dbReference>
<dbReference type="SUPFAM" id="SSF55874">
    <property type="entry name" value="ATPase domain of HSP90 chaperone/DNA topoisomerase II/histidine kinase"/>
    <property type="match status" value="1"/>
</dbReference>
<comment type="caution">
    <text evidence="11">The sequence shown here is derived from an EMBL/GenBank/DDBJ whole genome shotgun (WGS) entry which is preliminary data.</text>
</comment>
<dbReference type="EC" id="2.7.13.3" evidence="3"/>
<dbReference type="SMART" id="SM00388">
    <property type="entry name" value="HisKA"/>
    <property type="match status" value="1"/>
</dbReference>
<feature type="compositionally biased region" description="Basic residues" evidence="8">
    <location>
        <begin position="331"/>
        <end position="349"/>
    </location>
</feature>
<proteinExistence type="predicted"/>
<dbReference type="GO" id="GO:0005886">
    <property type="term" value="C:plasma membrane"/>
    <property type="evidence" value="ECO:0007669"/>
    <property type="project" value="TreeGrafter"/>
</dbReference>
<evidence type="ECO:0000256" key="5">
    <source>
        <dbReference type="ARBA" id="ARBA00022679"/>
    </source>
</evidence>
<dbReference type="GO" id="GO:0000155">
    <property type="term" value="F:phosphorelay sensor kinase activity"/>
    <property type="evidence" value="ECO:0007669"/>
    <property type="project" value="InterPro"/>
</dbReference>
<comment type="catalytic activity">
    <reaction evidence="1">
        <text>ATP + protein L-histidine = ADP + protein N-phospho-L-histidine.</text>
        <dbReference type="EC" id="2.7.13.3"/>
    </reaction>
</comment>
<evidence type="ECO:0000256" key="2">
    <source>
        <dbReference type="ARBA" id="ARBA00004370"/>
    </source>
</evidence>
<evidence type="ECO:0000256" key="7">
    <source>
        <dbReference type="ARBA" id="ARBA00023012"/>
    </source>
</evidence>
<keyword evidence="6 11" id="KW-0418">Kinase</keyword>
<dbReference type="Proteomes" id="UP000727857">
    <property type="component" value="Unassembled WGS sequence"/>
</dbReference>
<reference evidence="11" key="2">
    <citation type="journal article" date="2021" name="PeerJ">
        <title>Extensive microbial diversity within the chicken gut microbiome revealed by metagenomics and culture.</title>
        <authorList>
            <person name="Gilroy R."/>
            <person name="Ravi A."/>
            <person name="Getino M."/>
            <person name="Pursley I."/>
            <person name="Horton D.L."/>
            <person name="Alikhan N.F."/>
            <person name="Baker D."/>
            <person name="Gharbi K."/>
            <person name="Hall N."/>
            <person name="Watson M."/>
            <person name="Adriaenssens E.M."/>
            <person name="Foster-Nyarko E."/>
            <person name="Jarju S."/>
            <person name="Secka A."/>
            <person name="Antonio M."/>
            <person name="Oren A."/>
            <person name="Chaudhuri R.R."/>
            <person name="La Ragione R."/>
            <person name="Hildebrand F."/>
            <person name="Pallen M.J."/>
        </authorList>
    </citation>
    <scope>NUCLEOTIDE SEQUENCE</scope>
    <source>
        <strain evidence="11">517</strain>
    </source>
</reference>
<dbReference type="PRINTS" id="PR00344">
    <property type="entry name" value="BCTRLSENSOR"/>
</dbReference>
<dbReference type="EMBL" id="JADINF010000180">
    <property type="protein sequence ID" value="MBO8424775.1"/>
    <property type="molecule type" value="Genomic_DNA"/>
</dbReference>
<dbReference type="InterPro" id="IPR036097">
    <property type="entry name" value="HisK_dim/P_sf"/>
</dbReference>
<keyword evidence="9" id="KW-0472">Membrane</keyword>
<dbReference type="GO" id="GO:0004721">
    <property type="term" value="F:phosphoprotein phosphatase activity"/>
    <property type="evidence" value="ECO:0007669"/>
    <property type="project" value="TreeGrafter"/>
</dbReference>
<keyword evidence="9" id="KW-0812">Transmembrane</keyword>
<evidence type="ECO:0000259" key="10">
    <source>
        <dbReference type="PROSITE" id="PS50109"/>
    </source>
</evidence>
<keyword evidence="7" id="KW-0902">Two-component regulatory system</keyword>
<dbReference type="InterPro" id="IPR003594">
    <property type="entry name" value="HATPase_dom"/>
</dbReference>
<dbReference type="SMART" id="SM00387">
    <property type="entry name" value="HATPase_c"/>
    <property type="match status" value="1"/>
</dbReference>
<keyword evidence="4" id="KW-0597">Phosphoprotein</keyword>
<dbReference type="InterPro" id="IPR005467">
    <property type="entry name" value="His_kinase_dom"/>
</dbReference>
<evidence type="ECO:0000256" key="1">
    <source>
        <dbReference type="ARBA" id="ARBA00000085"/>
    </source>
</evidence>
<dbReference type="Pfam" id="PF02518">
    <property type="entry name" value="HATPase_c"/>
    <property type="match status" value="1"/>
</dbReference>
<feature type="region of interest" description="Disordered" evidence="8">
    <location>
        <begin position="328"/>
        <end position="369"/>
    </location>
</feature>
<dbReference type="Pfam" id="PF00512">
    <property type="entry name" value="HisKA"/>
    <property type="match status" value="1"/>
</dbReference>
<name>A0A940DJU6_9FIRM</name>
<evidence type="ECO:0000256" key="3">
    <source>
        <dbReference type="ARBA" id="ARBA00012438"/>
    </source>
</evidence>
<comment type="subcellular location">
    <subcellularLocation>
        <location evidence="2">Membrane</location>
    </subcellularLocation>
</comment>
<feature type="transmembrane region" description="Helical" evidence="9">
    <location>
        <begin position="299"/>
        <end position="324"/>
    </location>
</feature>
<dbReference type="AlphaFoldDB" id="A0A940DJU6"/>
<gene>
    <name evidence="11" type="ORF">IAB16_07120</name>
</gene>
<dbReference type="CDD" id="cd00082">
    <property type="entry name" value="HisKA"/>
    <property type="match status" value="1"/>
</dbReference>
<dbReference type="InterPro" id="IPR036890">
    <property type="entry name" value="HATPase_C_sf"/>
</dbReference>
<dbReference type="InterPro" id="IPR004358">
    <property type="entry name" value="Sig_transdc_His_kin-like_C"/>
</dbReference>
<protein>
    <recommendedName>
        <fullName evidence="3">histidine kinase</fullName>
        <ecNumber evidence="3">2.7.13.3</ecNumber>
    </recommendedName>
</protein>
<evidence type="ECO:0000313" key="12">
    <source>
        <dbReference type="Proteomes" id="UP000727857"/>
    </source>
</evidence>
<dbReference type="CDD" id="cd00075">
    <property type="entry name" value="HATPase"/>
    <property type="match status" value="1"/>
</dbReference>
<dbReference type="PROSITE" id="PS50109">
    <property type="entry name" value="HIS_KIN"/>
    <property type="match status" value="1"/>
</dbReference>
<dbReference type="SUPFAM" id="SSF47384">
    <property type="entry name" value="Homodimeric domain of signal transducing histidine kinase"/>
    <property type="match status" value="1"/>
</dbReference>
<organism evidence="11 12">
    <name type="scientific">Candidatus Stercoripulliclostridium pullicola</name>
    <dbReference type="NCBI Taxonomy" id="2840953"/>
    <lineage>
        <taxon>Bacteria</taxon>
        <taxon>Bacillati</taxon>
        <taxon>Bacillota</taxon>
        <taxon>Clostridia</taxon>
        <taxon>Eubacteriales</taxon>
        <taxon>Candidatus Stercoripulliclostridium</taxon>
    </lineage>
</organism>
<reference evidence="11" key="1">
    <citation type="submission" date="2020-10" db="EMBL/GenBank/DDBJ databases">
        <authorList>
            <person name="Gilroy R."/>
        </authorList>
    </citation>
    <scope>NUCLEOTIDE SEQUENCE</scope>
    <source>
        <strain evidence="11">517</strain>
    </source>
</reference>
<dbReference type="PANTHER" id="PTHR45453:SF1">
    <property type="entry name" value="PHOSPHATE REGULON SENSOR PROTEIN PHOR"/>
    <property type="match status" value="1"/>
</dbReference>
<dbReference type="GO" id="GO:0016036">
    <property type="term" value="P:cellular response to phosphate starvation"/>
    <property type="evidence" value="ECO:0007669"/>
    <property type="project" value="TreeGrafter"/>
</dbReference>
<evidence type="ECO:0000313" key="11">
    <source>
        <dbReference type="EMBL" id="MBO8424775.1"/>
    </source>
</evidence>
<evidence type="ECO:0000256" key="9">
    <source>
        <dbReference type="SAM" id="Phobius"/>
    </source>
</evidence>
<dbReference type="Gene3D" id="3.30.565.10">
    <property type="entry name" value="Histidine kinase-like ATPase, C-terminal domain"/>
    <property type="match status" value="1"/>
</dbReference>
<sequence>MAKLTRTLTMRKLNDRIRGMCEGEIYEPLSPENTGVFSPVVASLEELRKTLVEKASEEAEKEARTQETIASVTHDLKTPLALISGYAECIEDGMDDKNYPELIRTKAADMNDTVLKIIDAARTSAGKAKETLKLVDAREALSAIVLKHIPYATEKNISVRVRRIPKVRIAIAERDVDSAIANIISNAAKFTPKGGKITISFHKSRKYFFIKIRDTGTGIKAEDMPHIFERYYTADKARNGSGTGIGLATVKEVMKEHGGNVYCSSKPGKGSVFTLYLPLYLPKSKGLTETERKIVGACFYLVGFPFVVIADFFYIFYLLIKYAYESGSDKNRKKQIAKARREARKKQKAVLKAANSTSPATAENAEKSD</sequence>
<feature type="domain" description="Histidine kinase" evidence="10">
    <location>
        <begin position="71"/>
        <end position="281"/>
    </location>
</feature>
<dbReference type="FunFam" id="3.30.565.10:FF:000006">
    <property type="entry name" value="Sensor histidine kinase WalK"/>
    <property type="match status" value="1"/>
</dbReference>
<dbReference type="InterPro" id="IPR003661">
    <property type="entry name" value="HisK_dim/P_dom"/>
</dbReference>
<dbReference type="Gene3D" id="1.10.287.130">
    <property type="match status" value="1"/>
</dbReference>
<accession>A0A940DJU6</accession>
<evidence type="ECO:0000256" key="8">
    <source>
        <dbReference type="SAM" id="MobiDB-lite"/>
    </source>
</evidence>
<evidence type="ECO:0000256" key="6">
    <source>
        <dbReference type="ARBA" id="ARBA00022777"/>
    </source>
</evidence>
<evidence type="ECO:0000256" key="4">
    <source>
        <dbReference type="ARBA" id="ARBA00022553"/>
    </source>
</evidence>
<dbReference type="PANTHER" id="PTHR45453">
    <property type="entry name" value="PHOSPHATE REGULON SENSOR PROTEIN PHOR"/>
    <property type="match status" value="1"/>
</dbReference>